<keyword evidence="4" id="KW-1185">Reference proteome</keyword>
<sequence length="203" mass="22097">MGPRVLLVCTANICRSPGAEGLLAGRLGGEVDFFSRGTRSVAGAGSCEYSAEWVRDHSGVVRDHTSRPLEVADIRASTMILTATQTQRGRVIEMRPSAQVRTFTLLHAARTAQWLASAGRTPPPGSDLAHRVLWLVEELDANRGAAPRGIDDDDELPDPHRGGRHPQVFSRLQAAVEDLCAPLLFRGPVLRRDRARLRHKASG</sequence>
<reference evidence="4" key="1">
    <citation type="journal article" date="2019" name="Int. J. Syst. Evol. Microbiol.">
        <title>The Global Catalogue of Microorganisms (GCM) 10K type strain sequencing project: providing services to taxonomists for standard genome sequencing and annotation.</title>
        <authorList>
            <consortium name="The Broad Institute Genomics Platform"/>
            <consortium name="The Broad Institute Genome Sequencing Center for Infectious Disease"/>
            <person name="Wu L."/>
            <person name="Ma J."/>
        </authorList>
    </citation>
    <scope>NUCLEOTIDE SEQUENCE [LARGE SCALE GENOMIC DNA]</scope>
    <source>
        <strain evidence="4">JCM 16902</strain>
    </source>
</reference>
<evidence type="ECO:0000256" key="1">
    <source>
        <dbReference type="SAM" id="MobiDB-lite"/>
    </source>
</evidence>
<feature type="domain" description="Phosphotyrosine protein phosphatase I" evidence="2">
    <location>
        <begin position="3"/>
        <end position="182"/>
    </location>
</feature>
<dbReference type="SUPFAM" id="SSF52788">
    <property type="entry name" value="Phosphotyrosine protein phosphatases I"/>
    <property type="match status" value="1"/>
</dbReference>
<dbReference type="Pfam" id="PF01451">
    <property type="entry name" value="LMWPc"/>
    <property type="match status" value="1"/>
</dbReference>
<dbReference type="RefSeq" id="WP_231480888.1">
    <property type="nucleotide sequence ID" value="NZ_BAAAZO010000006.1"/>
</dbReference>
<dbReference type="SMART" id="SM00226">
    <property type="entry name" value="LMWPc"/>
    <property type="match status" value="1"/>
</dbReference>
<dbReference type="InterPro" id="IPR023485">
    <property type="entry name" value="Ptyr_pPase"/>
</dbReference>
<dbReference type="Gene3D" id="3.40.50.2300">
    <property type="match status" value="1"/>
</dbReference>
<evidence type="ECO:0000259" key="2">
    <source>
        <dbReference type="SMART" id="SM00226"/>
    </source>
</evidence>
<dbReference type="InterPro" id="IPR036196">
    <property type="entry name" value="Ptyr_pPase_sf"/>
</dbReference>
<dbReference type="Proteomes" id="UP001501074">
    <property type="component" value="Unassembled WGS sequence"/>
</dbReference>
<evidence type="ECO:0000313" key="3">
    <source>
        <dbReference type="EMBL" id="GAA3619091.1"/>
    </source>
</evidence>
<proteinExistence type="predicted"/>
<dbReference type="EMBL" id="BAAAZO010000006">
    <property type="protein sequence ID" value="GAA3619091.1"/>
    <property type="molecule type" value="Genomic_DNA"/>
</dbReference>
<accession>A0ABP6ZT45</accession>
<name>A0ABP6ZT45_9ACTN</name>
<feature type="region of interest" description="Disordered" evidence="1">
    <location>
        <begin position="145"/>
        <end position="165"/>
    </location>
</feature>
<organism evidence="3 4">
    <name type="scientific">Kineosporia mesophila</name>
    <dbReference type="NCBI Taxonomy" id="566012"/>
    <lineage>
        <taxon>Bacteria</taxon>
        <taxon>Bacillati</taxon>
        <taxon>Actinomycetota</taxon>
        <taxon>Actinomycetes</taxon>
        <taxon>Kineosporiales</taxon>
        <taxon>Kineosporiaceae</taxon>
        <taxon>Kineosporia</taxon>
    </lineage>
</organism>
<gene>
    <name evidence="3" type="ORF">GCM10022223_39890</name>
</gene>
<comment type="caution">
    <text evidence="3">The sequence shown here is derived from an EMBL/GenBank/DDBJ whole genome shotgun (WGS) entry which is preliminary data.</text>
</comment>
<protein>
    <recommendedName>
        <fullName evidence="2">Phosphotyrosine protein phosphatase I domain-containing protein</fullName>
    </recommendedName>
</protein>
<evidence type="ECO:0000313" key="4">
    <source>
        <dbReference type="Proteomes" id="UP001501074"/>
    </source>
</evidence>